<dbReference type="Proteomes" id="UP000593579">
    <property type="component" value="Unassembled WGS sequence"/>
</dbReference>
<keyword evidence="2" id="KW-1185">Reference proteome</keyword>
<protein>
    <submittedName>
        <fullName evidence="1">Uncharacterized protein</fullName>
    </submittedName>
</protein>
<comment type="caution">
    <text evidence="1">The sequence shown here is derived from an EMBL/GenBank/DDBJ whole genome shotgun (WGS) entry which is preliminary data.</text>
</comment>
<evidence type="ECO:0000313" key="1">
    <source>
        <dbReference type="EMBL" id="MBA0746827.1"/>
    </source>
</evidence>
<accession>A0A7J9CEF5</accession>
<organism evidence="1 2">
    <name type="scientific">Gossypium gossypioides</name>
    <name type="common">Mexican cotton</name>
    <name type="synonym">Selera gossypioides</name>
    <dbReference type="NCBI Taxonomy" id="34282"/>
    <lineage>
        <taxon>Eukaryota</taxon>
        <taxon>Viridiplantae</taxon>
        <taxon>Streptophyta</taxon>
        <taxon>Embryophyta</taxon>
        <taxon>Tracheophyta</taxon>
        <taxon>Spermatophyta</taxon>
        <taxon>Magnoliopsida</taxon>
        <taxon>eudicotyledons</taxon>
        <taxon>Gunneridae</taxon>
        <taxon>Pentapetalae</taxon>
        <taxon>rosids</taxon>
        <taxon>malvids</taxon>
        <taxon>Malvales</taxon>
        <taxon>Malvaceae</taxon>
        <taxon>Malvoideae</taxon>
        <taxon>Gossypium</taxon>
    </lineage>
</organism>
<name>A0A7J9CEF5_GOSGO</name>
<sequence>MTTKNRNTVMDDLEKKDRNYGPWMIVERKSRWKFRENVQNSLEKVGPNAEPRSNLNSINENLQVTKELINCLGLGDSPDVQARDLLDILVPDSVAQHNSVAAIVTIDPLRWQDCKATLTPRWISISKARLQLFGKI</sequence>
<dbReference type="AlphaFoldDB" id="A0A7J9CEF5"/>
<evidence type="ECO:0000313" key="2">
    <source>
        <dbReference type="Proteomes" id="UP000593579"/>
    </source>
</evidence>
<reference evidence="1 2" key="1">
    <citation type="journal article" date="2019" name="Genome Biol. Evol.">
        <title>Insights into the evolution of the New World diploid cottons (Gossypium, subgenus Houzingenia) based on genome sequencing.</title>
        <authorList>
            <person name="Grover C.E."/>
            <person name="Arick M.A. 2nd"/>
            <person name="Thrash A."/>
            <person name="Conover J.L."/>
            <person name="Sanders W.S."/>
            <person name="Peterson D.G."/>
            <person name="Frelichowski J.E."/>
            <person name="Scheffler J.A."/>
            <person name="Scheffler B.E."/>
            <person name="Wendel J.F."/>
        </authorList>
    </citation>
    <scope>NUCLEOTIDE SEQUENCE [LARGE SCALE GENOMIC DNA]</scope>
    <source>
        <strain evidence="1">5</strain>
        <tissue evidence="1">Leaf</tissue>
    </source>
</reference>
<proteinExistence type="predicted"/>
<dbReference type="EMBL" id="JABEZY010000009">
    <property type="protein sequence ID" value="MBA0746827.1"/>
    <property type="molecule type" value="Genomic_DNA"/>
</dbReference>
<dbReference type="OrthoDB" id="10573699at2759"/>
<gene>
    <name evidence="1" type="ORF">Gogos_009310</name>
</gene>